<evidence type="ECO:0000313" key="4">
    <source>
        <dbReference type="Proteomes" id="UP001576774"/>
    </source>
</evidence>
<organism evidence="3 4">
    <name type="scientific">Floridaenema aerugineum BLCC-F46</name>
    <dbReference type="NCBI Taxonomy" id="3153654"/>
    <lineage>
        <taxon>Bacteria</taxon>
        <taxon>Bacillati</taxon>
        <taxon>Cyanobacteriota</taxon>
        <taxon>Cyanophyceae</taxon>
        <taxon>Oscillatoriophycideae</taxon>
        <taxon>Aerosakkonematales</taxon>
        <taxon>Aerosakkonemataceae</taxon>
        <taxon>Floridanema</taxon>
        <taxon>Floridanema aerugineum</taxon>
    </lineage>
</organism>
<evidence type="ECO:0000313" key="3">
    <source>
        <dbReference type="EMBL" id="MFB2875345.1"/>
    </source>
</evidence>
<gene>
    <name evidence="3" type="ORF">ACE1CC_00480</name>
</gene>
<proteinExistence type="predicted"/>
<dbReference type="Proteomes" id="UP001576774">
    <property type="component" value="Unassembled WGS sequence"/>
</dbReference>
<keyword evidence="2" id="KW-0732">Signal</keyword>
<feature type="region of interest" description="Disordered" evidence="1">
    <location>
        <begin position="117"/>
        <end position="136"/>
    </location>
</feature>
<keyword evidence="4" id="KW-1185">Reference proteome</keyword>
<evidence type="ECO:0000256" key="1">
    <source>
        <dbReference type="SAM" id="MobiDB-lite"/>
    </source>
</evidence>
<protein>
    <submittedName>
        <fullName evidence="3">Uncharacterized protein</fullName>
    </submittedName>
</protein>
<comment type="caution">
    <text evidence="3">The sequence shown here is derived from an EMBL/GenBank/DDBJ whole genome shotgun (WGS) entry which is preliminary data.</text>
</comment>
<reference evidence="3 4" key="1">
    <citation type="submission" date="2024-09" db="EMBL/GenBank/DDBJ databases">
        <title>Floridaenema gen nov. (Aerosakkonemataceae, Aerosakkonematales ord. nov., Cyanobacteria) from benthic tropical and subtropical fresh waters, with the description of four new species.</title>
        <authorList>
            <person name="Moretto J.A."/>
            <person name="Berthold D.E."/>
            <person name="Lefler F.W."/>
            <person name="Huang I.-S."/>
            <person name="Laughinghouse H. IV."/>
        </authorList>
    </citation>
    <scope>NUCLEOTIDE SEQUENCE [LARGE SCALE GENOMIC DNA]</scope>
    <source>
        <strain evidence="3 4">BLCC-F46</strain>
    </source>
</reference>
<feature type="signal peptide" evidence="2">
    <location>
        <begin position="1"/>
        <end position="25"/>
    </location>
</feature>
<evidence type="ECO:0000256" key="2">
    <source>
        <dbReference type="SAM" id="SignalP"/>
    </source>
</evidence>
<feature type="chain" id="PRO_5045886966" evidence="2">
    <location>
        <begin position="26"/>
        <end position="210"/>
    </location>
</feature>
<sequence length="210" mass="23291">MKIKTILLTSILSITSLGITLAAKADTVTARCDVYPKGEDRATSTGPCTFSQRQGFVSIQLENGRRYELRPVGNQPGNYQDQNGQRAFRQSGLGDKGQIYRLANQSIYVYWDTGSSNDNQSNSSTTSSSSPTPVTVITKKTPNEITVRITEGEFKYSGVLRRTSGNTFIGSDRRVRVIYDRKAARITIINVATGDEFYNYTFTDVDEGRL</sequence>
<dbReference type="RefSeq" id="WP_413268511.1">
    <property type="nucleotide sequence ID" value="NZ_JBHFNQ010000005.1"/>
</dbReference>
<name>A0ABV4WXU1_9CYAN</name>
<dbReference type="EMBL" id="JBHFNQ010000005">
    <property type="protein sequence ID" value="MFB2875345.1"/>
    <property type="molecule type" value="Genomic_DNA"/>
</dbReference>
<accession>A0ABV4WXU1</accession>